<organism evidence="1 2">
    <name type="scientific">Anaerovorax odorimutans</name>
    <dbReference type="NCBI Taxonomy" id="109327"/>
    <lineage>
        <taxon>Bacteria</taxon>
        <taxon>Bacillati</taxon>
        <taxon>Bacillota</taxon>
        <taxon>Clostridia</taxon>
        <taxon>Peptostreptococcales</taxon>
        <taxon>Anaerovoracaceae</taxon>
        <taxon>Anaerovorax</taxon>
    </lineage>
</organism>
<keyword evidence="2" id="KW-1185">Reference proteome</keyword>
<reference evidence="1 2" key="1">
    <citation type="submission" date="2022-06" db="EMBL/GenBank/DDBJ databases">
        <title>Isolation of gut microbiota from human fecal samples.</title>
        <authorList>
            <person name="Pamer E.G."/>
            <person name="Barat B."/>
            <person name="Waligurski E."/>
            <person name="Medina S."/>
            <person name="Paddock L."/>
            <person name="Mostad J."/>
        </authorList>
    </citation>
    <scope>NUCLEOTIDE SEQUENCE [LARGE SCALE GENOMIC DNA]</scope>
    <source>
        <strain evidence="1 2">SL.3.17</strain>
    </source>
</reference>
<accession>A0ABT1RLM3</accession>
<gene>
    <name evidence="1" type="ORF">NE619_05100</name>
</gene>
<dbReference type="RefSeq" id="WP_256131284.1">
    <property type="nucleotide sequence ID" value="NZ_JANFXK010000004.1"/>
</dbReference>
<dbReference type="Proteomes" id="UP001524502">
    <property type="component" value="Unassembled WGS sequence"/>
</dbReference>
<proteinExistence type="predicted"/>
<sequence>MYTTFRDKSIVSLTTDGENTCTYASLKELGKGKALVVVHIDDYNDTSVDFGDTVVAMRRCSKMLPVVATLCRKRWRSLDSGKEELQNDEKHQTHWA</sequence>
<comment type="caution">
    <text evidence="1">The sequence shown here is derived from an EMBL/GenBank/DDBJ whole genome shotgun (WGS) entry which is preliminary data.</text>
</comment>
<evidence type="ECO:0000313" key="1">
    <source>
        <dbReference type="EMBL" id="MCQ4636096.1"/>
    </source>
</evidence>
<name>A0ABT1RLM3_9FIRM</name>
<evidence type="ECO:0000313" key="2">
    <source>
        <dbReference type="Proteomes" id="UP001524502"/>
    </source>
</evidence>
<protein>
    <submittedName>
        <fullName evidence="1">Uncharacterized protein</fullName>
    </submittedName>
</protein>
<dbReference type="EMBL" id="JANFXK010000004">
    <property type="protein sequence ID" value="MCQ4636096.1"/>
    <property type="molecule type" value="Genomic_DNA"/>
</dbReference>